<feature type="domain" description="DUF5667" evidence="3">
    <location>
        <begin position="17"/>
        <end position="94"/>
    </location>
</feature>
<gene>
    <name evidence="4" type="ORF">A3J59_04735</name>
</gene>
<evidence type="ECO:0000256" key="1">
    <source>
        <dbReference type="SAM" id="Coils"/>
    </source>
</evidence>
<proteinExistence type="predicted"/>
<accession>A0A1G1YD01</accession>
<comment type="caution">
    <text evidence="4">The sequence shown here is derived from an EMBL/GenBank/DDBJ whole genome shotgun (WGS) entry which is preliminary data.</text>
</comment>
<dbReference type="Proteomes" id="UP000177310">
    <property type="component" value="Unassembled WGS sequence"/>
</dbReference>
<sequence>MLLVVAGGGATFAAEQALPGDFLYPLKVNLTEELRGALNFSTEAQADWAIERLERRLIEAEQLNVAQRLDERAKDQIERRVSSQAQAVVTLAAQLKARGQTAAAAGLESGIEAALRGHAEAMLSIISNNVHAADIAVGVTERAQATAEDRIETEHELAGKVSAEVKAAAEGKMNAASHKLAEVERFVNSKKGSVSAEIFAAAQARLTAAQAIFTQGKVDFEAGAYGEAFVAFQQAIRSAQEANIIIAAAERLHMESWIKIGPDATSTLMRQRDDDDELDDQSTTSTSVEILLDAAQKMRSDIRSRLEQRGRPAVEPGDGDDVADDASSSSSRELFNRTSVNTNTDVEIEAEDVKVNVNLNTNGSVELDF</sequence>
<organism evidence="4 5">
    <name type="scientific">Candidatus Buchananbacteria bacterium RIFCSPHIGHO2_02_FULL_56_16</name>
    <dbReference type="NCBI Taxonomy" id="1797542"/>
    <lineage>
        <taxon>Bacteria</taxon>
        <taxon>Candidatus Buchananiibacteriota</taxon>
    </lineage>
</organism>
<dbReference type="AlphaFoldDB" id="A0A1G1YD01"/>
<name>A0A1G1YD01_9BACT</name>
<evidence type="ECO:0000313" key="4">
    <source>
        <dbReference type="EMBL" id="OGY50094.1"/>
    </source>
</evidence>
<dbReference type="EMBL" id="MHIL01000035">
    <property type="protein sequence ID" value="OGY50094.1"/>
    <property type="molecule type" value="Genomic_DNA"/>
</dbReference>
<dbReference type="Pfam" id="PF18915">
    <property type="entry name" value="DUF5667"/>
    <property type="match status" value="1"/>
</dbReference>
<evidence type="ECO:0000259" key="3">
    <source>
        <dbReference type="Pfam" id="PF18915"/>
    </source>
</evidence>
<protein>
    <recommendedName>
        <fullName evidence="3">DUF5667 domain-containing protein</fullName>
    </recommendedName>
</protein>
<evidence type="ECO:0000256" key="2">
    <source>
        <dbReference type="SAM" id="MobiDB-lite"/>
    </source>
</evidence>
<reference evidence="4 5" key="1">
    <citation type="journal article" date="2016" name="Nat. Commun.">
        <title>Thousands of microbial genomes shed light on interconnected biogeochemical processes in an aquifer system.</title>
        <authorList>
            <person name="Anantharaman K."/>
            <person name="Brown C.T."/>
            <person name="Hug L.A."/>
            <person name="Sharon I."/>
            <person name="Castelle C.J."/>
            <person name="Probst A.J."/>
            <person name="Thomas B.C."/>
            <person name="Singh A."/>
            <person name="Wilkins M.J."/>
            <person name="Karaoz U."/>
            <person name="Brodie E.L."/>
            <person name="Williams K.H."/>
            <person name="Hubbard S.S."/>
            <person name="Banfield J.F."/>
        </authorList>
    </citation>
    <scope>NUCLEOTIDE SEQUENCE [LARGE SCALE GENOMIC DNA]</scope>
</reference>
<feature type="coiled-coil region" evidence="1">
    <location>
        <begin position="43"/>
        <end position="70"/>
    </location>
</feature>
<keyword evidence="1" id="KW-0175">Coiled coil</keyword>
<feature type="region of interest" description="Disordered" evidence="2">
    <location>
        <begin position="303"/>
        <end position="346"/>
    </location>
</feature>
<feature type="compositionally biased region" description="Polar residues" evidence="2">
    <location>
        <begin position="332"/>
        <end position="345"/>
    </location>
</feature>
<feature type="compositionally biased region" description="Basic and acidic residues" evidence="2">
    <location>
        <begin position="303"/>
        <end position="312"/>
    </location>
</feature>
<dbReference type="InterPro" id="IPR043725">
    <property type="entry name" value="DUF5667"/>
</dbReference>
<evidence type="ECO:0000313" key="5">
    <source>
        <dbReference type="Proteomes" id="UP000177310"/>
    </source>
</evidence>